<dbReference type="GO" id="GO:0042597">
    <property type="term" value="C:periplasmic space"/>
    <property type="evidence" value="ECO:0007669"/>
    <property type="project" value="UniProtKB-SubCell"/>
</dbReference>
<dbReference type="OrthoDB" id="1363at2759"/>
<protein>
    <recommendedName>
        <fullName evidence="6">SsuA/THI5-like domain-containing protein</fullName>
    </recommendedName>
</protein>
<evidence type="ECO:0000313" key="4">
    <source>
        <dbReference type="EMBL" id="KAJ2851963.1"/>
    </source>
</evidence>
<organism evidence="4 5">
    <name type="scientific">Coemansia brasiliensis</name>
    <dbReference type="NCBI Taxonomy" id="2650707"/>
    <lineage>
        <taxon>Eukaryota</taxon>
        <taxon>Fungi</taxon>
        <taxon>Fungi incertae sedis</taxon>
        <taxon>Zoopagomycota</taxon>
        <taxon>Kickxellomycotina</taxon>
        <taxon>Kickxellomycetes</taxon>
        <taxon>Kickxellales</taxon>
        <taxon>Kickxellaceae</taxon>
        <taxon>Coemansia</taxon>
    </lineage>
</organism>
<dbReference type="AlphaFoldDB" id="A0A9W8LZR8"/>
<comment type="similarity">
    <text evidence="2">Belongs to the bacterial solute-binding protein SsuA/TauA family.</text>
</comment>
<keyword evidence="3" id="KW-0732">Signal</keyword>
<evidence type="ECO:0000256" key="3">
    <source>
        <dbReference type="ARBA" id="ARBA00022729"/>
    </source>
</evidence>
<gene>
    <name evidence="4" type="ORF">IWW36_000736</name>
</gene>
<dbReference type="PANTHER" id="PTHR30024:SF47">
    <property type="entry name" value="TAURINE-BINDING PERIPLASMIC PROTEIN"/>
    <property type="match status" value="1"/>
</dbReference>
<evidence type="ECO:0008006" key="6">
    <source>
        <dbReference type="Google" id="ProtNLM"/>
    </source>
</evidence>
<dbReference type="Proteomes" id="UP001139887">
    <property type="component" value="Unassembled WGS sequence"/>
</dbReference>
<dbReference type="PANTHER" id="PTHR30024">
    <property type="entry name" value="ALIPHATIC SULFONATES-BINDING PROTEIN-RELATED"/>
    <property type="match status" value="1"/>
</dbReference>
<accession>A0A9W8LZR8</accession>
<keyword evidence="5" id="KW-1185">Reference proteome</keyword>
<sequence length="87" mass="9491">MVLRVGCVPEHFSAPLMYAVENGMFLDEKIELVECKLGTGDMVKRVVAGELDVAICVTEGLVAGIGNNQDAQLKLFGTYVESPLRKY</sequence>
<dbReference type="Gene3D" id="3.40.190.10">
    <property type="entry name" value="Periplasmic binding protein-like II"/>
    <property type="match status" value="1"/>
</dbReference>
<dbReference type="SUPFAM" id="SSF53850">
    <property type="entry name" value="Periplasmic binding protein-like II"/>
    <property type="match status" value="1"/>
</dbReference>
<reference evidence="4" key="1">
    <citation type="submission" date="2022-07" db="EMBL/GenBank/DDBJ databases">
        <title>Phylogenomic reconstructions and comparative analyses of Kickxellomycotina fungi.</title>
        <authorList>
            <person name="Reynolds N.K."/>
            <person name="Stajich J.E."/>
            <person name="Barry K."/>
            <person name="Grigoriev I.V."/>
            <person name="Crous P."/>
            <person name="Smith M.E."/>
        </authorList>
    </citation>
    <scope>NUCLEOTIDE SEQUENCE</scope>
    <source>
        <strain evidence="4">NRRL 1566</strain>
    </source>
</reference>
<evidence type="ECO:0000256" key="1">
    <source>
        <dbReference type="ARBA" id="ARBA00004418"/>
    </source>
</evidence>
<evidence type="ECO:0000313" key="5">
    <source>
        <dbReference type="Proteomes" id="UP001139887"/>
    </source>
</evidence>
<comment type="subcellular location">
    <subcellularLocation>
        <location evidence="1">Periplasm</location>
    </subcellularLocation>
</comment>
<comment type="caution">
    <text evidence="4">The sequence shown here is derived from an EMBL/GenBank/DDBJ whole genome shotgun (WGS) entry which is preliminary data.</text>
</comment>
<name>A0A9W8LZR8_9FUNG</name>
<proteinExistence type="inferred from homology"/>
<evidence type="ECO:0000256" key="2">
    <source>
        <dbReference type="ARBA" id="ARBA00010742"/>
    </source>
</evidence>
<dbReference type="EMBL" id="JANBUW010000007">
    <property type="protein sequence ID" value="KAJ2851963.1"/>
    <property type="molecule type" value="Genomic_DNA"/>
</dbReference>